<dbReference type="AlphaFoldDB" id="C1N9Y6"/>
<reference evidence="3 4" key="1">
    <citation type="journal article" date="2009" name="Science">
        <title>Green evolution and dynamic adaptations revealed by genomes of the marine picoeukaryotes Micromonas.</title>
        <authorList>
            <person name="Worden A.Z."/>
            <person name="Lee J.H."/>
            <person name="Mock T."/>
            <person name="Rouze P."/>
            <person name="Simmons M.P."/>
            <person name="Aerts A.L."/>
            <person name="Allen A.E."/>
            <person name="Cuvelier M.L."/>
            <person name="Derelle E."/>
            <person name="Everett M.V."/>
            <person name="Foulon E."/>
            <person name="Grimwood J."/>
            <person name="Gundlach H."/>
            <person name="Henrissat B."/>
            <person name="Napoli C."/>
            <person name="McDonald S.M."/>
            <person name="Parker M.S."/>
            <person name="Rombauts S."/>
            <person name="Salamov A."/>
            <person name="Von Dassow P."/>
            <person name="Badger J.H."/>
            <person name="Coutinho P.M."/>
            <person name="Demir E."/>
            <person name="Dubchak I."/>
            <person name="Gentemann C."/>
            <person name="Eikrem W."/>
            <person name="Gready J.E."/>
            <person name="John U."/>
            <person name="Lanier W."/>
            <person name="Lindquist E.A."/>
            <person name="Lucas S."/>
            <person name="Mayer K.F."/>
            <person name="Moreau H."/>
            <person name="Not F."/>
            <person name="Otillar R."/>
            <person name="Panaud O."/>
            <person name="Pangilinan J."/>
            <person name="Paulsen I."/>
            <person name="Piegu B."/>
            <person name="Poliakov A."/>
            <person name="Robbens S."/>
            <person name="Schmutz J."/>
            <person name="Toulza E."/>
            <person name="Wyss T."/>
            <person name="Zelensky A."/>
            <person name="Zhou K."/>
            <person name="Armbrust E.V."/>
            <person name="Bhattacharya D."/>
            <person name="Goodenough U.W."/>
            <person name="Van de Peer Y."/>
            <person name="Grigoriev I.V."/>
        </authorList>
    </citation>
    <scope>NUCLEOTIDE SEQUENCE [LARGE SCALE GENOMIC DNA]</scope>
    <source>
        <strain evidence="3 4">CCMP1545</strain>
    </source>
</reference>
<evidence type="ECO:0000313" key="4">
    <source>
        <dbReference type="Proteomes" id="UP000001876"/>
    </source>
</evidence>
<dbReference type="GeneID" id="9690256"/>
<feature type="region of interest" description="Disordered" evidence="2">
    <location>
        <begin position="440"/>
        <end position="474"/>
    </location>
</feature>
<dbReference type="InterPro" id="IPR037386">
    <property type="entry name" value="CCDC40"/>
</dbReference>
<organism evidence="4">
    <name type="scientific">Micromonas pusilla (strain CCMP1545)</name>
    <name type="common">Picoplanktonic green alga</name>
    <dbReference type="NCBI Taxonomy" id="564608"/>
    <lineage>
        <taxon>Eukaryota</taxon>
        <taxon>Viridiplantae</taxon>
        <taxon>Chlorophyta</taxon>
        <taxon>Mamiellophyceae</taxon>
        <taxon>Mamiellales</taxon>
        <taxon>Mamiellaceae</taxon>
        <taxon>Micromonas</taxon>
    </lineage>
</organism>
<dbReference type="STRING" id="564608.C1N9Y6"/>
<proteinExistence type="predicted"/>
<dbReference type="PANTHER" id="PTHR16275">
    <property type="entry name" value="COILED-COIL DOMAIN-CONTAINING PROTEIN 40"/>
    <property type="match status" value="1"/>
</dbReference>
<dbReference type="OrthoDB" id="188741at2759"/>
<dbReference type="EMBL" id="GG663752">
    <property type="protein sequence ID" value="EEH51149.1"/>
    <property type="molecule type" value="Genomic_DNA"/>
</dbReference>
<gene>
    <name evidence="3" type="ORF">MICPUCDRAFT_54690</name>
</gene>
<keyword evidence="4" id="KW-1185">Reference proteome</keyword>
<dbReference type="OMA" id="HERCATH"/>
<keyword evidence="1" id="KW-0175">Coiled coil</keyword>
<feature type="coiled-coil region" evidence="1">
    <location>
        <begin position="71"/>
        <end position="252"/>
    </location>
</feature>
<sequence length="474" mass="53808">MTDQHQLELDSLKATLRQVEQHNEKMKSDIAVTRRATYAAEETVAQLEKDKQDQARSSYLHWFPYDPDLLIDNLQDTLRKLHERCATHDAQLIAQRKETTRARETLEEAAQEMDAINFEKKQLAAQWKASLVGVSKRDDALKAAEGALRDQAETRRAVESETEGYKKNIREAEAENEQMSAILRKVEKEAEALTKDFEKCRTRKEVLTAQHEKLTTTLEETEATLDAARKRAKALKAEEKDADDALGRAREDRRAIDERVLSNLGEQSTVEKGANQTVAATRATRKDIKAAETAVTNLQNDIAKVRVDALNAQTHVAALQETMEALDASLKDKTRTIEKYELEIKRRADEINKRVKDVGRLNLELDKHKGDGDDGENLGPLEATIKSMHKEADATAKENKELQRRWVGHQTELVALVNENNTLTEKTQRLRAERTILERRKTRLDANHERQEGEGASDSHWSPYDRVGVVNADP</sequence>
<evidence type="ECO:0000256" key="1">
    <source>
        <dbReference type="SAM" id="Coils"/>
    </source>
</evidence>
<name>C1N9Y6_MICPC</name>
<feature type="coiled-coil region" evidence="1">
    <location>
        <begin position="288"/>
        <end position="350"/>
    </location>
</feature>
<feature type="coiled-coil region" evidence="1">
    <location>
        <begin position="2"/>
        <end position="29"/>
    </location>
</feature>
<dbReference type="GO" id="GO:0005737">
    <property type="term" value="C:cytoplasm"/>
    <property type="evidence" value="ECO:0007669"/>
    <property type="project" value="TreeGrafter"/>
</dbReference>
<feature type="coiled-coil region" evidence="1">
    <location>
        <begin position="385"/>
        <end position="440"/>
    </location>
</feature>
<dbReference type="GO" id="GO:0035082">
    <property type="term" value="P:axoneme assembly"/>
    <property type="evidence" value="ECO:0007669"/>
    <property type="project" value="InterPro"/>
</dbReference>
<dbReference type="RefSeq" id="XP_003064815.1">
    <property type="nucleotide sequence ID" value="XM_003064769.1"/>
</dbReference>
<dbReference type="PANTHER" id="PTHR16275:SF8">
    <property type="entry name" value="COILED-COIL DOMAIN-CONTAINING PROTEIN 40"/>
    <property type="match status" value="1"/>
</dbReference>
<dbReference type="KEGG" id="mpp:MICPUCDRAFT_54690"/>
<accession>C1N9Y6</accession>
<evidence type="ECO:0000313" key="3">
    <source>
        <dbReference type="EMBL" id="EEH51149.1"/>
    </source>
</evidence>
<feature type="compositionally biased region" description="Basic and acidic residues" evidence="2">
    <location>
        <begin position="440"/>
        <end position="453"/>
    </location>
</feature>
<evidence type="ECO:0000256" key="2">
    <source>
        <dbReference type="SAM" id="MobiDB-lite"/>
    </source>
</evidence>
<protein>
    <submittedName>
        <fullName evidence="3">Predicted protein</fullName>
    </submittedName>
</protein>
<dbReference type="eggNOG" id="ENOG502QQ91">
    <property type="taxonomic scope" value="Eukaryota"/>
</dbReference>
<dbReference type="Proteomes" id="UP000001876">
    <property type="component" value="Unassembled WGS sequence"/>
</dbReference>